<protein>
    <submittedName>
        <fullName evidence="4">Alpha/Beta hydrolase protein</fullName>
    </submittedName>
</protein>
<dbReference type="AlphaFoldDB" id="A0A9P9DER0"/>
<gene>
    <name evidence="4" type="ORF">B0J11DRAFT_536312</name>
</gene>
<evidence type="ECO:0000259" key="3">
    <source>
        <dbReference type="Pfam" id="PF12697"/>
    </source>
</evidence>
<dbReference type="InterPro" id="IPR029058">
    <property type="entry name" value="AB_hydrolase_fold"/>
</dbReference>
<dbReference type="PRINTS" id="PR00412">
    <property type="entry name" value="EPOXHYDRLASE"/>
</dbReference>
<reference evidence="4" key="1">
    <citation type="journal article" date="2021" name="Nat. Commun.">
        <title>Genetic determinants of endophytism in the Arabidopsis root mycobiome.</title>
        <authorList>
            <person name="Mesny F."/>
            <person name="Miyauchi S."/>
            <person name="Thiergart T."/>
            <person name="Pickel B."/>
            <person name="Atanasova L."/>
            <person name="Karlsson M."/>
            <person name="Huettel B."/>
            <person name="Barry K.W."/>
            <person name="Haridas S."/>
            <person name="Chen C."/>
            <person name="Bauer D."/>
            <person name="Andreopoulos W."/>
            <person name="Pangilinan J."/>
            <person name="LaButti K."/>
            <person name="Riley R."/>
            <person name="Lipzen A."/>
            <person name="Clum A."/>
            <person name="Drula E."/>
            <person name="Henrissat B."/>
            <person name="Kohler A."/>
            <person name="Grigoriev I.V."/>
            <person name="Martin F.M."/>
            <person name="Hacquard S."/>
        </authorList>
    </citation>
    <scope>NUCLEOTIDE SEQUENCE</scope>
    <source>
        <strain evidence="4">MPI-CAGE-CH-0243</strain>
    </source>
</reference>
<keyword evidence="1 4" id="KW-0378">Hydrolase</keyword>
<evidence type="ECO:0000313" key="4">
    <source>
        <dbReference type="EMBL" id="KAH7117599.1"/>
    </source>
</evidence>
<name>A0A9P9DER0_9PLEO</name>
<accession>A0A9P9DER0</accession>
<comment type="caution">
    <text evidence="4">The sequence shown here is derived from an EMBL/GenBank/DDBJ whole genome shotgun (WGS) entry which is preliminary data.</text>
</comment>
<dbReference type="EMBL" id="JAGMWT010000013">
    <property type="protein sequence ID" value="KAH7117599.1"/>
    <property type="molecule type" value="Genomic_DNA"/>
</dbReference>
<feature type="domain" description="AB hydrolase-1" evidence="3">
    <location>
        <begin position="40"/>
        <end position="308"/>
    </location>
</feature>
<dbReference type="Proteomes" id="UP000700596">
    <property type="component" value="Unassembled WGS sequence"/>
</dbReference>
<keyword evidence="5" id="KW-1185">Reference proteome</keyword>
<sequence>MATIQDQKFAQLGLQKATTSTKVVAYHKGLNNVNNNNPILVLLHGYPQSSYIWRHLIPLLRSNILFVPDLPGYGQSAPANEHDKVSIGLRVLEALKEVFASQNPKAESSPPIVLIGHDRGARVAHALHVSAGTSDILGFKITGIALFDIVPTTSQWAIGDTAAAQTGFFHWSFLANVRIAKEMITAYGGGKWALDMIDRWSGSNITGLENLKSGDALKVYSDFFDQESIIEASCRDYEAGATVDVERETEANKEGRKIVVPLLLVYSEAFLPKRARKPIVEVGVTDVPVGDGIGHFVAEEAPEVTAQALKKWLETLRP</sequence>
<evidence type="ECO:0000256" key="2">
    <source>
        <dbReference type="ARBA" id="ARBA00038334"/>
    </source>
</evidence>
<dbReference type="GO" id="GO:0016787">
    <property type="term" value="F:hydrolase activity"/>
    <property type="evidence" value="ECO:0007669"/>
    <property type="project" value="UniProtKB-KW"/>
</dbReference>
<dbReference type="PANTHER" id="PTHR43329">
    <property type="entry name" value="EPOXIDE HYDROLASE"/>
    <property type="match status" value="1"/>
</dbReference>
<organism evidence="4 5">
    <name type="scientific">Dendryphion nanum</name>
    <dbReference type="NCBI Taxonomy" id="256645"/>
    <lineage>
        <taxon>Eukaryota</taxon>
        <taxon>Fungi</taxon>
        <taxon>Dikarya</taxon>
        <taxon>Ascomycota</taxon>
        <taxon>Pezizomycotina</taxon>
        <taxon>Dothideomycetes</taxon>
        <taxon>Pleosporomycetidae</taxon>
        <taxon>Pleosporales</taxon>
        <taxon>Torulaceae</taxon>
        <taxon>Dendryphion</taxon>
    </lineage>
</organism>
<dbReference type="SUPFAM" id="SSF53474">
    <property type="entry name" value="alpha/beta-Hydrolases"/>
    <property type="match status" value="1"/>
</dbReference>
<dbReference type="InterPro" id="IPR000639">
    <property type="entry name" value="Epox_hydrolase-like"/>
</dbReference>
<proteinExistence type="inferred from homology"/>
<dbReference type="OrthoDB" id="408373at2759"/>
<evidence type="ECO:0000313" key="5">
    <source>
        <dbReference type="Proteomes" id="UP000700596"/>
    </source>
</evidence>
<dbReference type="InterPro" id="IPR000073">
    <property type="entry name" value="AB_hydrolase_1"/>
</dbReference>
<evidence type="ECO:0000256" key="1">
    <source>
        <dbReference type="ARBA" id="ARBA00022801"/>
    </source>
</evidence>
<dbReference type="Gene3D" id="3.40.50.1820">
    <property type="entry name" value="alpha/beta hydrolase"/>
    <property type="match status" value="1"/>
</dbReference>
<dbReference type="Pfam" id="PF12697">
    <property type="entry name" value="Abhydrolase_6"/>
    <property type="match status" value="1"/>
</dbReference>
<comment type="similarity">
    <text evidence="2">Belongs to the AB hydrolase superfamily. Epoxide hydrolase family.</text>
</comment>